<protein>
    <submittedName>
        <fullName evidence="2">Glycosyltransferase</fullName>
        <ecNumber evidence="2">2.4.-.-</ecNumber>
    </submittedName>
</protein>
<dbReference type="SUPFAM" id="SSF53756">
    <property type="entry name" value="UDP-Glycosyltransferase/glycogen phosphorylase"/>
    <property type="match status" value="1"/>
</dbReference>
<gene>
    <name evidence="2" type="ORF">OD750_027095</name>
</gene>
<evidence type="ECO:0000313" key="3">
    <source>
        <dbReference type="Proteomes" id="UP001139971"/>
    </source>
</evidence>
<feature type="domain" description="Glycosyl transferase family 1" evidence="1">
    <location>
        <begin position="328"/>
        <end position="496"/>
    </location>
</feature>
<proteinExistence type="predicted"/>
<sequence>MDRQLYDLPCDEVSARDDAPMTRVMYATWKTRADLQKAFDLGRPEGRRGFIRWFARAAQREMGVPERHLEPARGALTALSAYDARDAAEEQWGSAAGPVRRAAALCLDAINWSCRFRLALRVYAWVPEATRTRVRRRLERIAGRPEAIPASSPHGGAGINLVGYAHGEFGVAEVLRRFAHALRGGGVPFVVRNFDTGSASRLGDRSMQRFLSADCRYDVNLFCINADMMPIARRQLGDAVFAGRYNIGCWFWELEKFPAQWHGALDTVDEIWAASPFVRDAIAACTDKPVHLVPIALDAQLPERWSRGEFGLAEGVFLCLYSFDFNSFVVRKNAQGAIAAFRRAFDDGRRDVRLVIKTTNGERFPDALHGLMEAAAGDDRIEIRDGYLDRRRMWALQACCDCYVSLHRAEGLGLGMAECMLLGKPVVATAYSGNLAFMDADNSCLVDYTLIPVKEGEYPAWEGQHWAEPDIDQAAAYLRRLADDPIYARQVGDNAKASVSRTLSAAASVAAMTKRLAEIRSQRHR</sequence>
<dbReference type="GO" id="GO:0016757">
    <property type="term" value="F:glycosyltransferase activity"/>
    <property type="evidence" value="ECO:0007669"/>
    <property type="project" value="UniProtKB-KW"/>
</dbReference>
<keyword evidence="2" id="KW-0328">Glycosyltransferase</keyword>
<evidence type="ECO:0000313" key="2">
    <source>
        <dbReference type="EMBL" id="MDC8016211.1"/>
    </source>
</evidence>
<dbReference type="Gene3D" id="3.40.50.2000">
    <property type="entry name" value="Glycogen Phosphorylase B"/>
    <property type="match status" value="1"/>
</dbReference>
<dbReference type="EMBL" id="JAOVZO020000023">
    <property type="protein sequence ID" value="MDC8016211.1"/>
    <property type="molecule type" value="Genomic_DNA"/>
</dbReference>
<name>A0A9X4BKJ6_9GAMM</name>
<keyword evidence="2" id="KW-0808">Transferase</keyword>
<dbReference type="AlphaFoldDB" id="A0A9X4BKJ6"/>
<dbReference type="RefSeq" id="WP_263542508.1">
    <property type="nucleotide sequence ID" value="NZ_JAOVZO020000023.1"/>
</dbReference>
<keyword evidence="3" id="KW-1185">Reference proteome</keyword>
<dbReference type="Pfam" id="PF00534">
    <property type="entry name" value="Glycos_transf_1"/>
    <property type="match status" value="1"/>
</dbReference>
<evidence type="ECO:0000259" key="1">
    <source>
        <dbReference type="Pfam" id="PF00534"/>
    </source>
</evidence>
<dbReference type="PANTHER" id="PTHR46656:SF3">
    <property type="entry name" value="PUTATIVE-RELATED"/>
    <property type="match status" value="1"/>
</dbReference>
<dbReference type="Proteomes" id="UP001139971">
    <property type="component" value="Unassembled WGS sequence"/>
</dbReference>
<reference evidence="2" key="1">
    <citation type="submission" date="2023-02" db="EMBL/GenBank/DDBJ databases">
        <title>Tahibacter soli sp. nov. isolated from soil.</title>
        <authorList>
            <person name="Baek J.H."/>
            <person name="Lee J.K."/>
            <person name="Choi D.G."/>
            <person name="Jeon C.O."/>
        </authorList>
    </citation>
    <scope>NUCLEOTIDE SEQUENCE</scope>
    <source>
        <strain evidence="2">BL</strain>
    </source>
</reference>
<dbReference type="PANTHER" id="PTHR46656">
    <property type="entry name" value="PUTATIVE-RELATED"/>
    <property type="match status" value="1"/>
</dbReference>
<comment type="caution">
    <text evidence="2">The sequence shown here is derived from an EMBL/GenBank/DDBJ whole genome shotgun (WGS) entry which is preliminary data.</text>
</comment>
<organism evidence="2 3">
    <name type="scientific">Tahibacter soli</name>
    <dbReference type="NCBI Taxonomy" id="2983605"/>
    <lineage>
        <taxon>Bacteria</taxon>
        <taxon>Pseudomonadati</taxon>
        <taxon>Pseudomonadota</taxon>
        <taxon>Gammaproteobacteria</taxon>
        <taxon>Lysobacterales</taxon>
        <taxon>Rhodanobacteraceae</taxon>
        <taxon>Tahibacter</taxon>
    </lineage>
</organism>
<dbReference type="InterPro" id="IPR001296">
    <property type="entry name" value="Glyco_trans_1"/>
</dbReference>
<accession>A0A9X4BKJ6</accession>
<dbReference type="EC" id="2.4.-.-" evidence="2"/>